<keyword evidence="3" id="KW-0597">Phosphoprotein</keyword>
<evidence type="ECO:0000256" key="1">
    <source>
        <dbReference type="ARBA" id="ARBA00000085"/>
    </source>
</evidence>
<evidence type="ECO:0000256" key="8">
    <source>
        <dbReference type="SAM" id="MobiDB-lite"/>
    </source>
</evidence>
<feature type="region of interest" description="Disordered" evidence="8">
    <location>
        <begin position="231"/>
        <end position="260"/>
    </location>
</feature>
<dbReference type="GO" id="GO:0009927">
    <property type="term" value="F:histidine phosphotransfer kinase activity"/>
    <property type="evidence" value="ECO:0007669"/>
    <property type="project" value="TreeGrafter"/>
</dbReference>
<comment type="caution">
    <text evidence="7">Lacks conserved residue(s) required for the propagation of feature annotation.</text>
</comment>
<dbReference type="Gene3D" id="3.10.580.10">
    <property type="entry name" value="CBS-domain"/>
    <property type="match status" value="1"/>
</dbReference>
<dbReference type="Gene3D" id="3.30.565.10">
    <property type="entry name" value="Histidine kinase-like ATPase, C-terminal domain"/>
    <property type="match status" value="1"/>
</dbReference>
<dbReference type="SUPFAM" id="SSF47384">
    <property type="entry name" value="Homodimeric domain of signal transducing histidine kinase"/>
    <property type="match status" value="1"/>
</dbReference>
<evidence type="ECO:0000259" key="10">
    <source>
        <dbReference type="PROSITE" id="PS50110"/>
    </source>
</evidence>
<dbReference type="PROSITE" id="PS50109">
    <property type="entry name" value="HIS_KIN"/>
    <property type="match status" value="1"/>
</dbReference>
<dbReference type="FunFam" id="3.30.565.10:FF:000006">
    <property type="entry name" value="Sensor histidine kinase WalK"/>
    <property type="match status" value="1"/>
</dbReference>
<evidence type="ECO:0000256" key="6">
    <source>
        <dbReference type="ARBA" id="ARBA00023012"/>
    </source>
</evidence>
<dbReference type="SUPFAM" id="SSF55874">
    <property type="entry name" value="ATPase domain of HSP90 chaperone/DNA topoisomerase II/histidine kinase"/>
    <property type="match status" value="1"/>
</dbReference>
<dbReference type="PANTHER" id="PTHR43047:SF63">
    <property type="entry name" value="HISTIDINE KINASE"/>
    <property type="match status" value="1"/>
</dbReference>
<name>A0AA96WGB1_9CYAN</name>
<feature type="compositionally biased region" description="Polar residues" evidence="8">
    <location>
        <begin position="238"/>
        <end position="254"/>
    </location>
</feature>
<feature type="domain" description="Response regulatory" evidence="10">
    <location>
        <begin position="651"/>
        <end position="764"/>
    </location>
</feature>
<dbReference type="Gene3D" id="1.10.287.130">
    <property type="match status" value="1"/>
</dbReference>
<organism evidence="11">
    <name type="scientific">Leptolyngbya sp. NK1-12</name>
    <dbReference type="NCBI Taxonomy" id="2547451"/>
    <lineage>
        <taxon>Bacteria</taxon>
        <taxon>Bacillati</taxon>
        <taxon>Cyanobacteriota</taxon>
        <taxon>Cyanophyceae</taxon>
        <taxon>Leptolyngbyales</taxon>
        <taxon>Leptolyngbyaceae</taxon>
        <taxon>Leptolyngbya group</taxon>
        <taxon>Leptolyngbya</taxon>
    </lineage>
</organism>
<dbReference type="InterPro" id="IPR005467">
    <property type="entry name" value="His_kinase_dom"/>
</dbReference>
<dbReference type="InterPro" id="IPR046342">
    <property type="entry name" value="CBS_dom_sf"/>
</dbReference>
<dbReference type="InterPro" id="IPR036890">
    <property type="entry name" value="HATPase_C_sf"/>
</dbReference>
<dbReference type="InterPro" id="IPR003661">
    <property type="entry name" value="HisK_dim/P_dom"/>
</dbReference>
<dbReference type="EC" id="2.7.13.3" evidence="2"/>
<dbReference type="GO" id="GO:0000155">
    <property type="term" value="F:phosphorelay sensor kinase activity"/>
    <property type="evidence" value="ECO:0007669"/>
    <property type="project" value="InterPro"/>
</dbReference>
<proteinExistence type="predicted"/>
<keyword evidence="5" id="KW-0418">Kinase</keyword>
<dbReference type="EMBL" id="CP053586">
    <property type="protein sequence ID" value="WNZ21831.1"/>
    <property type="molecule type" value="Genomic_DNA"/>
</dbReference>
<dbReference type="CDD" id="cd00082">
    <property type="entry name" value="HisKA"/>
    <property type="match status" value="1"/>
</dbReference>
<protein>
    <recommendedName>
        <fullName evidence="2">histidine kinase</fullName>
        <ecNumber evidence="2">2.7.13.3</ecNumber>
    </recommendedName>
</protein>
<dbReference type="Pfam" id="PF02518">
    <property type="entry name" value="HATPase_c"/>
    <property type="match status" value="1"/>
</dbReference>
<evidence type="ECO:0000256" key="2">
    <source>
        <dbReference type="ARBA" id="ARBA00012438"/>
    </source>
</evidence>
<dbReference type="InterPro" id="IPR003594">
    <property type="entry name" value="HATPase_dom"/>
</dbReference>
<dbReference type="PANTHER" id="PTHR43047">
    <property type="entry name" value="TWO-COMPONENT HISTIDINE PROTEIN KINASE"/>
    <property type="match status" value="1"/>
</dbReference>
<keyword evidence="6" id="KW-0902">Two-component regulatory system</keyword>
<accession>A0AA96WGB1</accession>
<evidence type="ECO:0000256" key="5">
    <source>
        <dbReference type="ARBA" id="ARBA00022777"/>
    </source>
</evidence>
<dbReference type="PROSITE" id="PS50110">
    <property type="entry name" value="RESPONSE_REGULATORY"/>
    <property type="match status" value="1"/>
</dbReference>
<evidence type="ECO:0000256" key="3">
    <source>
        <dbReference type="ARBA" id="ARBA00022553"/>
    </source>
</evidence>
<dbReference type="CDD" id="cd16922">
    <property type="entry name" value="HATPase_EvgS-ArcB-TorS-like"/>
    <property type="match status" value="1"/>
</dbReference>
<reference evidence="11" key="1">
    <citation type="submission" date="2020-05" db="EMBL/GenBank/DDBJ databases">
        <authorList>
            <person name="Zhu T."/>
            <person name="Keshari N."/>
            <person name="Lu X."/>
        </authorList>
    </citation>
    <scope>NUCLEOTIDE SEQUENCE</scope>
    <source>
        <strain evidence="11">NK1-12</strain>
    </source>
</reference>
<dbReference type="SUPFAM" id="SSF54631">
    <property type="entry name" value="CBS-domain pair"/>
    <property type="match status" value="1"/>
</dbReference>
<sequence length="1048" mass="115913">MNISPLREFIVSAPVCGETDSLAAIWQLFQQAGTDQIVVVDEQQVPLGVLKLNRFITVFAIGNALPSIQSQLQNSLIMYQHLIDAVIVLRTEANSIQVQTHLVDIVQRSIVLVDDNGRYVGVLDRLQLLHQLATEDPTEALAPEIAASNTPVETHPIPSLQPLISEAICPDPLIDLLERLPLPLMLQTSAGRVITQNLAWRQRVGSIQHPQRIRRAAARILEATLACRTDAKPRSRTEVQTGLSGSPPDSSPALSSMPVPPEPSTSFAVCHLGTEPNTCICVCPMKDGQERVWQFIKVPMGLANPFTSEEGSSELEATVPSWPHQSLGQSALLPFKLASLKFSPDPNWRTLMQTERLWLVLAQDMTEQQQVAKELAAKNADLIQLNRLKDEFLACISHELKTPLTAVLGMSSLLKDQLLGDLNERQSHYAQLIYRSGRHLIAIINNILDLTRIETGQLELLLEQVHIPTVCQQAYELAQQQHLVENNTDLAPEPQVQFHLDIHPALQYIVADELRLRQMLINLLSNAIKFTESGGEIGLRVEAWEGWLTFTVWDTGIGIPVEKQHLVFQKFQQLEQTLTRQFHGTGLGLVLTQRLARLHGGDISFTSVPHEGSQFTLLLPPVPPQASESDFQLNLAASIQSSRSTRERNRLVLIVEAGDERLDERVEQLTELGYRAVVARSGTEAIEKARRLQPTVILLNPLLPLLSGWDVLTLLKTDDTTRAIPIVVTAVRVEKDQAYQHGADGFLSLPIAIEALERCLNRLVKPPAPEQHAPTTAITVLHLYEGHPSLTLISDHHHCRVLEVDDLEQADLLARVWKPDVVLIDRVETDVQTFVQQLSQTTSLADLPLITLTADLTRAANQIPGLAVFPYLAMIAASEDGSLPQPDMAELIQIMQLAAGVSWVPHILIVDCGAIELGEPVAASRPPVRALVQYLQTAGFRSAVSHSWEKVQHALQHQSVDLLLFCVTPVTSAAIVAQMVHSLQQLANYPPVVVWNYHSQTATSASEASEWNRVATRILPPSLSILELLVQINQTLAESRQHLGATQR</sequence>
<evidence type="ECO:0000256" key="4">
    <source>
        <dbReference type="ARBA" id="ARBA00022679"/>
    </source>
</evidence>
<evidence type="ECO:0000313" key="11">
    <source>
        <dbReference type="EMBL" id="WNZ21831.1"/>
    </source>
</evidence>
<dbReference type="SMART" id="SM00448">
    <property type="entry name" value="REC"/>
    <property type="match status" value="1"/>
</dbReference>
<dbReference type="Gene3D" id="3.40.50.2300">
    <property type="match status" value="1"/>
</dbReference>
<feature type="domain" description="Histidine kinase" evidence="9">
    <location>
        <begin position="395"/>
        <end position="623"/>
    </location>
</feature>
<dbReference type="Pfam" id="PF00072">
    <property type="entry name" value="Response_reg"/>
    <property type="match status" value="1"/>
</dbReference>
<dbReference type="InterPro" id="IPR001789">
    <property type="entry name" value="Sig_transdc_resp-reg_receiver"/>
</dbReference>
<dbReference type="InterPro" id="IPR004358">
    <property type="entry name" value="Sig_transdc_His_kin-like_C"/>
</dbReference>
<dbReference type="InterPro" id="IPR011006">
    <property type="entry name" value="CheY-like_superfamily"/>
</dbReference>
<dbReference type="GO" id="GO:0005886">
    <property type="term" value="C:plasma membrane"/>
    <property type="evidence" value="ECO:0007669"/>
    <property type="project" value="TreeGrafter"/>
</dbReference>
<dbReference type="RefSeq" id="WP_316433138.1">
    <property type="nucleotide sequence ID" value="NZ_CP053586.1"/>
</dbReference>
<evidence type="ECO:0000259" key="9">
    <source>
        <dbReference type="PROSITE" id="PS50109"/>
    </source>
</evidence>
<dbReference type="InterPro" id="IPR036097">
    <property type="entry name" value="HisK_dim/P_sf"/>
</dbReference>
<gene>
    <name evidence="11" type="ORF">HJG54_02410</name>
</gene>
<dbReference type="PRINTS" id="PR00344">
    <property type="entry name" value="BCTRLSENSOR"/>
</dbReference>
<keyword evidence="4" id="KW-0808">Transferase</keyword>
<dbReference type="SMART" id="SM00387">
    <property type="entry name" value="HATPase_c"/>
    <property type="match status" value="1"/>
</dbReference>
<evidence type="ECO:0000256" key="7">
    <source>
        <dbReference type="PROSITE-ProRule" id="PRU00169"/>
    </source>
</evidence>
<dbReference type="Pfam" id="PF00512">
    <property type="entry name" value="HisKA"/>
    <property type="match status" value="1"/>
</dbReference>
<dbReference type="AlphaFoldDB" id="A0AA96WGB1"/>
<comment type="catalytic activity">
    <reaction evidence="1">
        <text>ATP + protein L-histidine = ADP + protein N-phospho-L-histidine.</text>
        <dbReference type="EC" id="2.7.13.3"/>
    </reaction>
</comment>
<dbReference type="SMART" id="SM00388">
    <property type="entry name" value="HisKA"/>
    <property type="match status" value="1"/>
</dbReference>
<dbReference type="SUPFAM" id="SSF52172">
    <property type="entry name" value="CheY-like"/>
    <property type="match status" value="1"/>
</dbReference>